<feature type="compositionally biased region" description="Low complexity" evidence="1">
    <location>
        <begin position="191"/>
        <end position="208"/>
    </location>
</feature>
<evidence type="ECO:0000256" key="2">
    <source>
        <dbReference type="SAM" id="SignalP"/>
    </source>
</evidence>
<organism evidence="3 4">
    <name type="scientific">Podospora fimiseda</name>
    <dbReference type="NCBI Taxonomy" id="252190"/>
    <lineage>
        <taxon>Eukaryota</taxon>
        <taxon>Fungi</taxon>
        <taxon>Dikarya</taxon>
        <taxon>Ascomycota</taxon>
        <taxon>Pezizomycotina</taxon>
        <taxon>Sordariomycetes</taxon>
        <taxon>Sordariomycetidae</taxon>
        <taxon>Sordariales</taxon>
        <taxon>Podosporaceae</taxon>
        <taxon>Podospora</taxon>
    </lineage>
</organism>
<accession>A0AAN7BW14</accession>
<protein>
    <submittedName>
        <fullName evidence="3">Uncharacterized protein</fullName>
    </submittedName>
</protein>
<reference evidence="3" key="1">
    <citation type="journal article" date="2023" name="Mol. Phylogenet. Evol.">
        <title>Genome-scale phylogeny and comparative genomics of the fungal order Sordariales.</title>
        <authorList>
            <person name="Hensen N."/>
            <person name="Bonometti L."/>
            <person name="Westerberg I."/>
            <person name="Brannstrom I.O."/>
            <person name="Guillou S."/>
            <person name="Cros-Aarteil S."/>
            <person name="Calhoun S."/>
            <person name="Haridas S."/>
            <person name="Kuo A."/>
            <person name="Mondo S."/>
            <person name="Pangilinan J."/>
            <person name="Riley R."/>
            <person name="LaButti K."/>
            <person name="Andreopoulos B."/>
            <person name="Lipzen A."/>
            <person name="Chen C."/>
            <person name="Yan M."/>
            <person name="Daum C."/>
            <person name="Ng V."/>
            <person name="Clum A."/>
            <person name="Steindorff A."/>
            <person name="Ohm R.A."/>
            <person name="Martin F."/>
            <person name="Silar P."/>
            <person name="Natvig D.O."/>
            <person name="Lalanne C."/>
            <person name="Gautier V."/>
            <person name="Ament-Velasquez S.L."/>
            <person name="Kruys A."/>
            <person name="Hutchinson M.I."/>
            <person name="Powell A.J."/>
            <person name="Barry K."/>
            <person name="Miller A.N."/>
            <person name="Grigoriev I.V."/>
            <person name="Debuchy R."/>
            <person name="Gladieux P."/>
            <person name="Hiltunen Thoren M."/>
            <person name="Johannesson H."/>
        </authorList>
    </citation>
    <scope>NUCLEOTIDE SEQUENCE</scope>
    <source>
        <strain evidence="3">CBS 990.96</strain>
    </source>
</reference>
<comment type="caution">
    <text evidence="3">The sequence shown here is derived from an EMBL/GenBank/DDBJ whole genome shotgun (WGS) entry which is preliminary data.</text>
</comment>
<evidence type="ECO:0000313" key="3">
    <source>
        <dbReference type="EMBL" id="KAK4230377.1"/>
    </source>
</evidence>
<keyword evidence="2" id="KW-0732">Signal</keyword>
<feature type="chain" id="PRO_5042915318" evidence="2">
    <location>
        <begin position="20"/>
        <end position="251"/>
    </location>
</feature>
<name>A0AAN7BW14_9PEZI</name>
<dbReference type="AlphaFoldDB" id="A0AAN7BW14"/>
<sequence>MMSLLSLTLLSTFIGLVLSQTPSSSPQSWTPSSPAATSGTVFSSTGAPTASADDNAPMCGRGFTYCGYILRDHQKYKEEDIVKSYCAAAKDNCANGKTKTDPIQALYVCVPPAATAEKDQLSAANNDNIQVSKNLDGTWSVKYLDEEQQQQSQPKRINRFVSGLFNHNLSSNNNKRQHISTVTLSPNTVAVAPSPAQSSPGPGANANNGIGGDSCSDTDTPGNKIELICSCGGQCLNPDADHIGRCDAPCS</sequence>
<feature type="signal peptide" evidence="2">
    <location>
        <begin position="1"/>
        <end position="19"/>
    </location>
</feature>
<feature type="region of interest" description="Disordered" evidence="1">
    <location>
        <begin position="22"/>
        <end position="41"/>
    </location>
</feature>
<feature type="compositionally biased region" description="Low complexity" evidence="1">
    <location>
        <begin position="22"/>
        <end position="38"/>
    </location>
</feature>
<reference evidence="3" key="2">
    <citation type="submission" date="2023-05" db="EMBL/GenBank/DDBJ databases">
        <authorList>
            <consortium name="Lawrence Berkeley National Laboratory"/>
            <person name="Steindorff A."/>
            <person name="Hensen N."/>
            <person name="Bonometti L."/>
            <person name="Westerberg I."/>
            <person name="Brannstrom I.O."/>
            <person name="Guillou S."/>
            <person name="Cros-Aarteil S."/>
            <person name="Calhoun S."/>
            <person name="Haridas S."/>
            <person name="Kuo A."/>
            <person name="Mondo S."/>
            <person name="Pangilinan J."/>
            <person name="Riley R."/>
            <person name="Labutti K."/>
            <person name="Andreopoulos B."/>
            <person name="Lipzen A."/>
            <person name="Chen C."/>
            <person name="Yanf M."/>
            <person name="Daum C."/>
            <person name="Ng V."/>
            <person name="Clum A."/>
            <person name="Ohm R."/>
            <person name="Martin F."/>
            <person name="Silar P."/>
            <person name="Natvig D."/>
            <person name="Lalanne C."/>
            <person name="Gautier V."/>
            <person name="Ament-Velasquez S.L."/>
            <person name="Kruys A."/>
            <person name="Hutchinson M.I."/>
            <person name="Powell A.J."/>
            <person name="Barry K."/>
            <person name="Miller A.N."/>
            <person name="Grigoriev I.V."/>
            <person name="Debuchy R."/>
            <person name="Gladieux P."/>
            <person name="Thoren M.H."/>
            <person name="Johannesson H."/>
        </authorList>
    </citation>
    <scope>NUCLEOTIDE SEQUENCE</scope>
    <source>
        <strain evidence="3">CBS 990.96</strain>
    </source>
</reference>
<gene>
    <name evidence="3" type="ORF">QBC38DRAFT_440996</name>
</gene>
<feature type="region of interest" description="Disordered" evidence="1">
    <location>
        <begin position="191"/>
        <end position="217"/>
    </location>
</feature>
<dbReference type="EMBL" id="MU865299">
    <property type="protein sequence ID" value="KAK4230377.1"/>
    <property type="molecule type" value="Genomic_DNA"/>
</dbReference>
<evidence type="ECO:0000313" key="4">
    <source>
        <dbReference type="Proteomes" id="UP001301958"/>
    </source>
</evidence>
<proteinExistence type="predicted"/>
<dbReference type="Proteomes" id="UP001301958">
    <property type="component" value="Unassembled WGS sequence"/>
</dbReference>
<keyword evidence="4" id="KW-1185">Reference proteome</keyword>
<evidence type="ECO:0000256" key="1">
    <source>
        <dbReference type="SAM" id="MobiDB-lite"/>
    </source>
</evidence>